<comment type="caution">
    <text evidence="2">The sequence shown here is derived from an EMBL/GenBank/DDBJ whole genome shotgun (WGS) entry which is preliminary data.</text>
</comment>
<proteinExistence type="predicted"/>
<evidence type="ECO:0000256" key="1">
    <source>
        <dbReference type="SAM" id="Phobius"/>
    </source>
</evidence>
<feature type="transmembrane region" description="Helical" evidence="1">
    <location>
        <begin position="143"/>
        <end position="166"/>
    </location>
</feature>
<evidence type="ECO:0000313" key="3">
    <source>
        <dbReference type="Proteomes" id="UP000823927"/>
    </source>
</evidence>
<reference evidence="2" key="2">
    <citation type="journal article" date="2021" name="PeerJ">
        <title>Extensive microbial diversity within the chicken gut microbiome revealed by metagenomics and culture.</title>
        <authorList>
            <person name="Gilroy R."/>
            <person name="Ravi A."/>
            <person name="Getino M."/>
            <person name="Pursley I."/>
            <person name="Horton D.L."/>
            <person name="Alikhan N.F."/>
            <person name="Baker D."/>
            <person name="Gharbi K."/>
            <person name="Hall N."/>
            <person name="Watson M."/>
            <person name="Adriaenssens E.M."/>
            <person name="Foster-Nyarko E."/>
            <person name="Jarju S."/>
            <person name="Secka A."/>
            <person name="Antonio M."/>
            <person name="Oren A."/>
            <person name="Chaudhuri R.R."/>
            <person name="La Ragione R."/>
            <person name="Hildebrand F."/>
            <person name="Pallen M.J."/>
        </authorList>
    </citation>
    <scope>NUCLEOTIDE SEQUENCE</scope>
    <source>
        <strain evidence="2">CHK178-757</strain>
    </source>
</reference>
<gene>
    <name evidence="2" type="ORF">IAB46_12615</name>
</gene>
<evidence type="ECO:0000313" key="2">
    <source>
        <dbReference type="EMBL" id="HIS48370.1"/>
    </source>
</evidence>
<keyword evidence="1" id="KW-1133">Transmembrane helix</keyword>
<dbReference type="AlphaFoldDB" id="A0A9D1F6M7"/>
<sequence>MIFCLKTFIVILNRQRFGSVSGGISALSENIQRKDRIMKNFFRKYYVIEITPLKFHKFYHFVLTPVNILMTGYMLISMILHPENADAITIVYDLALLACLVLTFIGCFKLRKYAWVAIMAGFALELVYDFAYLVILSGLGANALLFAFSQILWRIVFIILMGIYYIKRQPLFFDPIPYDHVPKELRPDDKKKGK</sequence>
<dbReference type="EMBL" id="DVIT01000053">
    <property type="protein sequence ID" value="HIS48370.1"/>
    <property type="molecule type" value="Genomic_DNA"/>
</dbReference>
<keyword evidence="1" id="KW-0812">Transmembrane</keyword>
<keyword evidence="1" id="KW-0472">Membrane</keyword>
<accession>A0A9D1F6M7</accession>
<name>A0A9D1F6M7_9FIRM</name>
<reference evidence="2" key="1">
    <citation type="submission" date="2020-10" db="EMBL/GenBank/DDBJ databases">
        <authorList>
            <person name="Gilroy R."/>
        </authorList>
    </citation>
    <scope>NUCLEOTIDE SEQUENCE</scope>
    <source>
        <strain evidence="2">CHK178-757</strain>
    </source>
</reference>
<feature type="transmembrane region" description="Helical" evidence="1">
    <location>
        <begin position="58"/>
        <end position="81"/>
    </location>
</feature>
<feature type="transmembrane region" description="Helical" evidence="1">
    <location>
        <begin position="115"/>
        <end position="137"/>
    </location>
</feature>
<protein>
    <submittedName>
        <fullName evidence="2">Uncharacterized protein</fullName>
    </submittedName>
</protein>
<organism evidence="2 3">
    <name type="scientific">Candidatus Scybalocola faecigallinarum</name>
    <dbReference type="NCBI Taxonomy" id="2840941"/>
    <lineage>
        <taxon>Bacteria</taxon>
        <taxon>Bacillati</taxon>
        <taxon>Bacillota</taxon>
        <taxon>Clostridia</taxon>
        <taxon>Lachnospirales</taxon>
        <taxon>Lachnospiraceae</taxon>
        <taxon>Lachnospiraceae incertae sedis</taxon>
        <taxon>Candidatus Scybalocola (ex Gilroy et al. 2021)</taxon>
    </lineage>
</organism>
<feature type="transmembrane region" description="Helical" evidence="1">
    <location>
        <begin position="87"/>
        <end position="108"/>
    </location>
</feature>
<dbReference type="Proteomes" id="UP000823927">
    <property type="component" value="Unassembled WGS sequence"/>
</dbReference>